<reference evidence="1" key="1">
    <citation type="journal article" date="2014" name="Front. Microbiol.">
        <title>High frequency of phylogenetically diverse reductive dehalogenase-homologous genes in deep subseafloor sedimentary metagenomes.</title>
        <authorList>
            <person name="Kawai M."/>
            <person name="Futagami T."/>
            <person name="Toyoda A."/>
            <person name="Takaki Y."/>
            <person name="Nishi S."/>
            <person name="Hori S."/>
            <person name="Arai W."/>
            <person name="Tsubouchi T."/>
            <person name="Morono Y."/>
            <person name="Uchiyama I."/>
            <person name="Ito T."/>
            <person name="Fujiyama A."/>
            <person name="Inagaki F."/>
            <person name="Takami H."/>
        </authorList>
    </citation>
    <scope>NUCLEOTIDE SEQUENCE</scope>
    <source>
        <strain evidence="1">Expedition CK06-06</strain>
    </source>
</reference>
<feature type="non-terminal residue" evidence="1">
    <location>
        <position position="273"/>
    </location>
</feature>
<accession>X0TNS3</accession>
<gene>
    <name evidence="1" type="ORF">S01H1_20670</name>
</gene>
<sequence length="273" mass="28183">QAEADADIGGSGQIWVDAGDPNTLWFTDEDGTDLQLGVGGDAFTLKVDAGATADYFGVAGGDGLFRFTANHFTMADGGNFVTLSLADHATARTALGLQIGNDVQAYNAVLAELTALTDPAADKFLVWNDTTNNFEWSNVIHPIDGGVAIGDAGNAGILEIEDVDGDVYSEQVGVQTGDTPYILPIAFPAADNYVKASSDAGVMDWQRLGDIVGIDTGATYGNFGGAGDDTLDEMFAAINTAWGAATTWIALTDTNPANFAGSAGKVVVVDSDP</sequence>
<name>X0TNS3_9ZZZZ</name>
<comment type="caution">
    <text evidence="1">The sequence shown here is derived from an EMBL/GenBank/DDBJ whole genome shotgun (WGS) entry which is preliminary data.</text>
</comment>
<organism evidence="1">
    <name type="scientific">marine sediment metagenome</name>
    <dbReference type="NCBI Taxonomy" id="412755"/>
    <lineage>
        <taxon>unclassified sequences</taxon>
        <taxon>metagenomes</taxon>
        <taxon>ecological metagenomes</taxon>
    </lineage>
</organism>
<protein>
    <submittedName>
        <fullName evidence="1">Uncharacterized protein</fullName>
    </submittedName>
</protein>
<dbReference type="EMBL" id="BARS01011347">
    <property type="protein sequence ID" value="GAF88901.1"/>
    <property type="molecule type" value="Genomic_DNA"/>
</dbReference>
<evidence type="ECO:0000313" key="1">
    <source>
        <dbReference type="EMBL" id="GAF88901.1"/>
    </source>
</evidence>
<proteinExistence type="predicted"/>
<dbReference type="AlphaFoldDB" id="X0TNS3"/>
<feature type="non-terminal residue" evidence="1">
    <location>
        <position position="1"/>
    </location>
</feature>